<dbReference type="InterPro" id="IPR007219">
    <property type="entry name" value="XnlR_reg_dom"/>
</dbReference>
<keyword evidence="7" id="KW-0812">Transmembrane</keyword>
<evidence type="ECO:0000256" key="3">
    <source>
        <dbReference type="ARBA" id="ARBA00023125"/>
    </source>
</evidence>
<dbReference type="SMART" id="SM00066">
    <property type="entry name" value="GAL4"/>
    <property type="match status" value="1"/>
</dbReference>
<dbReference type="InterPro" id="IPR001138">
    <property type="entry name" value="Zn2Cys6_DnaBD"/>
</dbReference>
<evidence type="ECO:0000256" key="2">
    <source>
        <dbReference type="ARBA" id="ARBA00023015"/>
    </source>
</evidence>
<evidence type="ECO:0000313" key="10">
    <source>
        <dbReference type="Proteomes" id="UP000053617"/>
    </source>
</evidence>
<reference evidence="9 10" key="1">
    <citation type="submission" date="2015-01" db="EMBL/GenBank/DDBJ databases">
        <title>The Genome Sequence of Rhinocladiella mackenzie CBS 650.93.</title>
        <authorList>
            <consortium name="The Broad Institute Genomics Platform"/>
            <person name="Cuomo C."/>
            <person name="de Hoog S."/>
            <person name="Gorbushina A."/>
            <person name="Stielow B."/>
            <person name="Teixiera M."/>
            <person name="Abouelleil A."/>
            <person name="Chapman S.B."/>
            <person name="Priest M."/>
            <person name="Young S.K."/>
            <person name="Wortman J."/>
            <person name="Nusbaum C."/>
            <person name="Birren B."/>
        </authorList>
    </citation>
    <scope>NUCLEOTIDE SEQUENCE [LARGE SCALE GENOMIC DNA]</scope>
    <source>
        <strain evidence="9 10">CBS 650.93</strain>
    </source>
</reference>
<dbReference type="CDD" id="cd00067">
    <property type="entry name" value="GAL4"/>
    <property type="match status" value="1"/>
</dbReference>
<evidence type="ECO:0000256" key="6">
    <source>
        <dbReference type="SAM" id="MobiDB-lite"/>
    </source>
</evidence>
<feature type="region of interest" description="Disordered" evidence="6">
    <location>
        <begin position="214"/>
        <end position="244"/>
    </location>
</feature>
<keyword evidence="1" id="KW-0479">Metal-binding</keyword>
<dbReference type="GO" id="GO:0006351">
    <property type="term" value="P:DNA-templated transcription"/>
    <property type="evidence" value="ECO:0007669"/>
    <property type="project" value="InterPro"/>
</dbReference>
<feature type="transmembrane region" description="Helical" evidence="7">
    <location>
        <begin position="632"/>
        <end position="652"/>
    </location>
</feature>
<dbReference type="InterPro" id="IPR051127">
    <property type="entry name" value="Fungal_SecMet_Regulators"/>
</dbReference>
<evidence type="ECO:0000256" key="7">
    <source>
        <dbReference type="SAM" id="Phobius"/>
    </source>
</evidence>
<name>A0A0D2J2J8_9EURO</name>
<feature type="compositionally biased region" description="Low complexity" evidence="6">
    <location>
        <begin position="229"/>
        <end position="238"/>
    </location>
</feature>
<dbReference type="GO" id="GO:0000981">
    <property type="term" value="F:DNA-binding transcription factor activity, RNA polymerase II-specific"/>
    <property type="evidence" value="ECO:0007669"/>
    <property type="project" value="InterPro"/>
</dbReference>
<feature type="compositionally biased region" description="Polar residues" evidence="6">
    <location>
        <begin position="109"/>
        <end position="128"/>
    </location>
</feature>
<dbReference type="InterPro" id="IPR036864">
    <property type="entry name" value="Zn2-C6_fun-type_DNA-bd_sf"/>
</dbReference>
<protein>
    <recommendedName>
        <fullName evidence="8">Zn(2)-C6 fungal-type domain-containing protein</fullName>
    </recommendedName>
</protein>
<dbReference type="GO" id="GO:0008270">
    <property type="term" value="F:zinc ion binding"/>
    <property type="evidence" value="ECO:0007669"/>
    <property type="project" value="InterPro"/>
</dbReference>
<dbReference type="GO" id="GO:0000435">
    <property type="term" value="P:positive regulation of transcription from RNA polymerase II promoter by galactose"/>
    <property type="evidence" value="ECO:0007669"/>
    <property type="project" value="TreeGrafter"/>
</dbReference>
<dbReference type="Proteomes" id="UP000053617">
    <property type="component" value="Unassembled WGS sequence"/>
</dbReference>
<dbReference type="SUPFAM" id="SSF57701">
    <property type="entry name" value="Zn2/Cys6 DNA-binding domain"/>
    <property type="match status" value="1"/>
</dbReference>
<dbReference type="EMBL" id="KN847479">
    <property type="protein sequence ID" value="KIX03160.1"/>
    <property type="molecule type" value="Genomic_DNA"/>
</dbReference>
<evidence type="ECO:0000256" key="5">
    <source>
        <dbReference type="ARBA" id="ARBA00023242"/>
    </source>
</evidence>
<gene>
    <name evidence="9" type="ORF">Z518_06711</name>
</gene>
<dbReference type="GO" id="GO:0005634">
    <property type="term" value="C:nucleus"/>
    <property type="evidence" value="ECO:0007669"/>
    <property type="project" value="TreeGrafter"/>
</dbReference>
<evidence type="ECO:0000313" key="9">
    <source>
        <dbReference type="EMBL" id="KIX03160.1"/>
    </source>
</evidence>
<keyword evidence="5" id="KW-0539">Nucleus</keyword>
<dbReference type="AlphaFoldDB" id="A0A0D2J2J8"/>
<dbReference type="Pfam" id="PF04082">
    <property type="entry name" value="Fungal_trans"/>
    <property type="match status" value="1"/>
</dbReference>
<feature type="region of interest" description="Disordered" evidence="6">
    <location>
        <begin position="107"/>
        <end position="164"/>
    </location>
</feature>
<dbReference type="VEuPathDB" id="FungiDB:Z518_06711"/>
<evidence type="ECO:0000256" key="1">
    <source>
        <dbReference type="ARBA" id="ARBA00022723"/>
    </source>
</evidence>
<dbReference type="Pfam" id="PF00172">
    <property type="entry name" value="Zn_clus"/>
    <property type="match status" value="1"/>
</dbReference>
<dbReference type="GO" id="GO:0000978">
    <property type="term" value="F:RNA polymerase II cis-regulatory region sequence-specific DNA binding"/>
    <property type="evidence" value="ECO:0007669"/>
    <property type="project" value="TreeGrafter"/>
</dbReference>
<dbReference type="Gene3D" id="4.10.240.10">
    <property type="entry name" value="Zn(2)-C6 fungal-type DNA-binding domain"/>
    <property type="match status" value="1"/>
</dbReference>
<keyword evidence="2" id="KW-0805">Transcription regulation</keyword>
<proteinExistence type="predicted"/>
<evidence type="ECO:0000256" key="4">
    <source>
        <dbReference type="ARBA" id="ARBA00023163"/>
    </source>
</evidence>
<dbReference type="CDD" id="cd12148">
    <property type="entry name" value="fungal_TF_MHR"/>
    <property type="match status" value="1"/>
</dbReference>
<accession>A0A0D2J2J8</accession>
<dbReference type="PROSITE" id="PS50048">
    <property type="entry name" value="ZN2_CY6_FUNGAL_2"/>
    <property type="match status" value="1"/>
</dbReference>
<dbReference type="RefSeq" id="XP_013270296.1">
    <property type="nucleotide sequence ID" value="XM_013414842.1"/>
</dbReference>
<dbReference type="PANTHER" id="PTHR47424">
    <property type="entry name" value="REGULATORY PROTEIN GAL4"/>
    <property type="match status" value="1"/>
</dbReference>
<keyword evidence="7" id="KW-0472">Membrane</keyword>
<sequence>MANTIETLNALDTVDPALSYSNVPVPSYPVPVPSTAARSKVVKRSRISLACTSCRNRKSKCDGQRPRCLSCIQLHLPCEYQQPPQPSNRNPRCQSKVQLLAKVKELESRLNSTPADSPSRSSPGNVSASAPDGDDHPTTSPLISDLPAPDSTRPRTSATIDLHEETTVDVLATVAFNQESESNIGHFGPSSNHVLFRSTSDAFARIVSLASSNRPTLKATRSSERQRQEGSSQQSGRQTHPRDIDVTALPRDPEASAFIDHFFASVGAFLPFVSKSALVADYHRLRDEKAPPRLGARRALLNSVFALASASLGEEDSSVFNGRALASLNERQLRGTSVELVQALLLIATYQQNHQLSITSWTYHALAVKAAFQLGLHSPLGYKEYGLQESEMRKRLWYSLIHQDRVLGMCLGRPCLISPQYIRTQKPLDPQSVYRSMPVVAPNYVDSIIYHNRQTSLYEIVGSILHHLYNDNVESDEPTRIQDIIAQRLSLQWELDGWRQHADPSCQVISGSELDWGSPSFPSDNFRFRLVLSAHYYRAVMLINAPVIIHVLSETVHTQRPKQDSDLVSEHVVVIVRHDFKVVRELHQIIQTMSTYDERFLDQSNAWWLCNYTSQYPKDLETQTLAFLSADMYMYLVVLTVNMHFFGILLLCHLDNTLWSSAGISRAEVRQCLNQGITTMKSIQRTSLMARKARHCLVGFLEVFDSLVPEQETTPASLANQSATEDILSSAGPTVGLETNNFSQCVTQAANNFLWQYSQSNFLGDHLALFGEDIT</sequence>
<evidence type="ECO:0000259" key="8">
    <source>
        <dbReference type="PROSITE" id="PS50048"/>
    </source>
</evidence>
<keyword evidence="7" id="KW-1133">Transmembrane helix</keyword>
<keyword evidence="4" id="KW-0804">Transcription</keyword>
<dbReference type="PROSITE" id="PS00463">
    <property type="entry name" value="ZN2_CY6_FUNGAL_1"/>
    <property type="match status" value="1"/>
</dbReference>
<dbReference type="HOGENOM" id="CLU_008511_0_2_1"/>
<feature type="domain" description="Zn(2)-C6 fungal-type" evidence="8">
    <location>
        <begin position="50"/>
        <end position="80"/>
    </location>
</feature>
<dbReference type="OrthoDB" id="4159677at2759"/>
<organism evidence="9 10">
    <name type="scientific">Rhinocladiella mackenziei CBS 650.93</name>
    <dbReference type="NCBI Taxonomy" id="1442369"/>
    <lineage>
        <taxon>Eukaryota</taxon>
        <taxon>Fungi</taxon>
        <taxon>Dikarya</taxon>
        <taxon>Ascomycota</taxon>
        <taxon>Pezizomycotina</taxon>
        <taxon>Eurotiomycetes</taxon>
        <taxon>Chaetothyriomycetidae</taxon>
        <taxon>Chaetothyriales</taxon>
        <taxon>Herpotrichiellaceae</taxon>
        <taxon>Rhinocladiella</taxon>
    </lineage>
</organism>
<dbReference type="GeneID" id="25294782"/>
<keyword evidence="3" id="KW-0238">DNA-binding</keyword>
<dbReference type="SMART" id="SM00906">
    <property type="entry name" value="Fungal_trans"/>
    <property type="match status" value="1"/>
</dbReference>
<keyword evidence="10" id="KW-1185">Reference proteome</keyword>
<dbReference type="PANTHER" id="PTHR47424:SF3">
    <property type="entry name" value="REGULATORY PROTEIN GAL4"/>
    <property type="match status" value="1"/>
</dbReference>